<keyword evidence="6 8" id="KW-1133">Transmembrane helix</keyword>
<accession>A0ABS4MEY2</accession>
<dbReference type="InterPro" id="IPR052017">
    <property type="entry name" value="TSUP"/>
</dbReference>
<comment type="caution">
    <text evidence="9">The sequence shown here is derived from an EMBL/GenBank/DDBJ whole genome shotgun (WGS) entry which is preliminary data.</text>
</comment>
<name>A0ABS4MEY2_9LACO</name>
<evidence type="ECO:0000256" key="1">
    <source>
        <dbReference type="ARBA" id="ARBA00004651"/>
    </source>
</evidence>
<evidence type="ECO:0000256" key="7">
    <source>
        <dbReference type="ARBA" id="ARBA00023136"/>
    </source>
</evidence>
<feature type="transmembrane region" description="Helical" evidence="8">
    <location>
        <begin position="100"/>
        <end position="119"/>
    </location>
</feature>
<proteinExistence type="inferred from homology"/>
<organism evidence="9 10">
    <name type="scientific">Lactobacillus colini</name>
    <dbReference type="NCBI Taxonomy" id="1819254"/>
    <lineage>
        <taxon>Bacteria</taxon>
        <taxon>Bacillati</taxon>
        <taxon>Bacillota</taxon>
        <taxon>Bacilli</taxon>
        <taxon>Lactobacillales</taxon>
        <taxon>Lactobacillaceae</taxon>
        <taxon>Lactobacillus</taxon>
    </lineage>
</organism>
<feature type="transmembrane region" description="Helical" evidence="8">
    <location>
        <begin position="74"/>
        <end position="93"/>
    </location>
</feature>
<dbReference type="EMBL" id="JAGGLU010000006">
    <property type="protein sequence ID" value="MBP2058183.1"/>
    <property type="molecule type" value="Genomic_DNA"/>
</dbReference>
<evidence type="ECO:0000256" key="5">
    <source>
        <dbReference type="ARBA" id="ARBA00022692"/>
    </source>
</evidence>
<evidence type="ECO:0000256" key="6">
    <source>
        <dbReference type="ARBA" id="ARBA00022989"/>
    </source>
</evidence>
<evidence type="ECO:0000313" key="10">
    <source>
        <dbReference type="Proteomes" id="UP001519292"/>
    </source>
</evidence>
<evidence type="ECO:0000256" key="8">
    <source>
        <dbReference type="RuleBase" id="RU363041"/>
    </source>
</evidence>
<evidence type="ECO:0000313" key="9">
    <source>
        <dbReference type="EMBL" id="MBP2058183.1"/>
    </source>
</evidence>
<keyword evidence="7 8" id="KW-0472">Membrane</keyword>
<feature type="transmembrane region" description="Helical" evidence="8">
    <location>
        <begin position="139"/>
        <end position="164"/>
    </location>
</feature>
<protein>
    <recommendedName>
        <fullName evidence="8">Probable membrane transporter protein</fullName>
    </recommendedName>
</protein>
<dbReference type="PANTHER" id="PTHR30269">
    <property type="entry name" value="TRANSMEMBRANE PROTEIN YFCA"/>
    <property type="match status" value="1"/>
</dbReference>
<comment type="similarity">
    <text evidence="2 8">Belongs to the 4-toluene sulfonate uptake permease (TSUP) (TC 2.A.102) family.</text>
</comment>
<evidence type="ECO:0000256" key="3">
    <source>
        <dbReference type="ARBA" id="ARBA00022448"/>
    </source>
</evidence>
<keyword evidence="10" id="KW-1185">Reference proteome</keyword>
<evidence type="ECO:0000256" key="2">
    <source>
        <dbReference type="ARBA" id="ARBA00009142"/>
    </source>
</evidence>
<dbReference type="InterPro" id="IPR002781">
    <property type="entry name" value="TM_pro_TauE-like"/>
</dbReference>
<reference evidence="9 10" key="1">
    <citation type="submission" date="2021-03" db="EMBL/GenBank/DDBJ databases">
        <title>Genomic Encyclopedia of Type Strains, Phase IV (KMG-IV): sequencing the most valuable type-strain genomes for metagenomic binning, comparative biology and taxonomic classification.</title>
        <authorList>
            <person name="Goeker M."/>
        </authorList>
    </citation>
    <scope>NUCLEOTIDE SEQUENCE [LARGE SCALE GENOMIC DNA]</scope>
    <source>
        <strain evidence="9 10">DSM 101872</strain>
    </source>
</reference>
<keyword evidence="4 8" id="KW-1003">Cell membrane</keyword>
<feature type="transmembrane region" description="Helical" evidence="8">
    <location>
        <begin position="200"/>
        <end position="218"/>
    </location>
</feature>
<dbReference type="RefSeq" id="WP_209686922.1">
    <property type="nucleotide sequence ID" value="NZ_JAGGLU010000006.1"/>
</dbReference>
<gene>
    <name evidence="9" type="ORF">J2Z60_001360</name>
</gene>
<feature type="transmembrane region" description="Helical" evidence="8">
    <location>
        <begin position="230"/>
        <end position="251"/>
    </location>
</feature>
<keyword evidence="5 8" id="KW-0812">Transmembrane</keyword>
<dbReference type="Proteomes" id="UP001519292">
    <property type="component" value="Unassembled WGS sequence"/>
</dbReference>
<sequence>MSIGLFAYLLFGGILGGLLSTIASMASLATYPFLLSAGIPPVYANTTNDAALIWGGVGSTVASLKELSGHWKQVWFYSIFTVVGTALGCFLLINFPGEVFEKIVPFCIAFSGITILFSGKVNMSVQDDDTNNWLKVLSLVSILIVGIYAGYFGAASGVLLLVILNFITEDDFLTVNAMKNLIGGLSSLVALLIYMFTEKIYWLAAIPMAIGVLIGSFLGPKIIRHIPVKIIRITIASLALIQAGYFAYTAYR</sequence>
<keyword evidence="3" id="KW-0813">Transport</keyword>
<evidence type="ECO:0000256" key="4">
    <source>
        <dbReference type="ARBA" id="ARBA00022475"/>
    </source>
</evidence>
<dbReference type="Pfam" id="PF01925">
    <property type="entry name" value="TauE"/>
    <property type="match status" value="1"/>
</dbReference>
<dbReference type="PANTHER" id="PTHR30269:SF0">
    <property type="entry name" value="MEMBRANE TRANSPORTER PROTEIN YFCA-RELATED"/>
    <property type="match status" value="1"/>
</dbReference>
<comment type="subcellular location">
    <subcellularLocation>
        <location evidence="1 8">Cell membrane</location>
        <topology evidence="1 8">Multi-pass membrane protein</topology>
    </subcellularLocation>
</comment>
<feature type="transmembrane region" description="Helical" evidence="8">
    <location>
        <begin position="176"/>
        <end position="194"/>
    </location>
</feature>